<evidence type="ECO:0000313" key="2">
    <source>
        <dbReference type="EMBL" id="MBT1700921.1"/>
    </source>
</evidence>
<feature type="transmembrane region" description="Helical" evidence="1">
    <location>
        <begin position="347"/>
        <end position="365"/>
    </location>
</feature>
<organism evidence="2 3">
    <name type="scientific">Chryseosolibacter histidini</name>
    <dbReference type="NCBI Taxonomy" id="2782349"/>
    <lineage>
        <taxon>Bacteria</taxon>
        <taxon>Pseudomonadati</taxon>
        <taxon>Bacteroidota</taxon>
        <taxon>Cytophagia</taxon>
        <taxon>Cytophagales</taxon>
        <taxon>Chryseotaleaceae</taxon>
        <taxon>Chryseosolibacter</taxon>
    </lineage>
</organism>
<feature type="transmembrane region" description="Helical" evidence="1">
    <location>
        <begin position="372"/>
        <end position="388"/>
    </location>
</feature>
<reference evidence="2 3" key="1">
    <citation type="submission" date="2021-05" db="EMBL/GenBank/DDBJ databases">
        <title>A Polyphasic approach of four new species of the genus Ohtaekwangia: Ohtaekwangia histidinii sp. nov., Ohtaekwangia cretensis sp. nov., Ohtaekwangia indiensis sp. nov., Ohtaekwangia reichenbachii sp. nov. from diverse environment.</title>
        <authorList>
            <person name="Octaviana S."/>
        </authorList>
    </citation>
    <scope>NUCLEOTIDE SEQUENCE [LARGE SCALE GENOMIC DNA]</scope>
    <source>
        <strain evidence="2 3">PWU4</strain>
    </source>
</reference>
<feature type="transmembrane region" description="Helical" evidence="1">
    <location>
        <begin position="156"/>
        <end position="173"/>
    </location>
</feature>
<protein>
    <submittedName>
        <fullName evidence="2">Uncharacterized protein</fullName>
    </submittedName>
</protein>
<dbReference type="Proteomes" id="UP001319200">
    <property type="component" value="Unassembled WGS sequence"/>
</dbReference>
<dbReference type="AlphaFoldDB" id="A0AAP2DQY9"/>
<keyword evidence="3" id="KW-1185">Reference proteome</keyword>
<feature type="transmembrane region" description="Helical" evidence="1">
    <location>
        <begin position="180"/>
        <end position="208"/>
    </location>
</feature>
<feature type="transmembrane region" description="Helical" evidence="1">
    <location>
        <begin position="316"/>
        <end position="335"/>
    </location>
</feature>
<keyword evidence="1" id="KW-0812">Transmembrane</keyword>
<feature type="transmembrane region" description="Helical" evidence="1">
    <location>
        <begin position="100"/>
        <end position="122"/>
    </location>
</feature>
<sequence>MGIRLLRWLAPETIPFFRYSYLLNVFFAIVFTQAFLLEHGDPFTGMGDDFTIHQIAIDNKNGIESYKDGLAWSGLNYKAYITALSLWLKVLNLAGFSSDYFLNLIILNSWMGAFVSPVIYLIFKKFTTDENSSTIAWITLLYPLSIYYSATIIRDIVVTLFFSIGVLVMLTRFRSKLLKFLLLSFCVFVLYHIREASGFFLFIFLITHYVLRKTGGSLRYVIRASILAVLMFVFSILLTALSMRPPKELPPMTHFMAYLSHRIHFYNDAAISQATESLGAEIRKSGNPVLLVLSLPHLFFSPVPPRFFFGMTTSNIFLGIGNLVWYFFGFFYLFSFINLPSRGEVNSFWWAALITAFAALLIINFTSGDVRHFSFIHPVLIGFAFIFIKNNKAAFGYLMKTFLLFALIIVLAYTALKLVN</sequence>
<feature type="transmembrane region" description="Helical" evidence="1">
    <location>
        <begin position="21"/>
        <end position="37"/>
    </location>
</feature>
<comment type="caution">
    <text evidence="2">The sequence shown here is derived from an EMBL/GenBank/DDBJ whole genome shotgun (WGS) entry which is preliminary data.</text>
</comment>
<feature type="transmembrane region" description="Helical" evidence="1">
    <location>
        <begin position="394"/>
        <end position="416"/>
    </location>
</feature>
<accession>A0AAP2DQY9</accession>
<feature type="transmembrane region" description="Helical" evidence="1">
    <location>
        <begin position="134"/>
        <end position="150"/>
    </location>
</feature>
<dbReference type="EMBL" id="JAHESF010000051">
    <property type="protein sequence ID" value="MBT1700921.1"/>
    <property type="molecule type" value="Genomic_DNA"/>
</dbReference>
<evidence type="ECO:0000256" key="1">
    <source>
        <dbReference type="SAM" id="Phobius"/>
    </source>
</evidence>
<keyword evidence="1" id="KW-1133">Transmembrane helix</keyword>
<feature type="transmembrane region" description="Helical" evidence="1">
    <location>
        <begin position="220"/>
        <end position="241"/>
    </location>
</feature>
<dbReference type="RefSeq" id="WP_254169609.1">
    <property type="nucleotide sequence ID" value="NZ_JAHESF010000051.1"/>
</dbReference>
<keyword evidence="1" id="KW-0472">Membrane</keyword>
<name>A0AAP2DQY9_9BACT</name>
<gene>
    <name evidence="2" type="ORF">KK083_28775</name>
</gene>
<proteinExistence type="predicted"/>
<evidence type="ECO:0000313" key="3">
    <source>
        <dbReference type="Proteomes" id="UP001319200"/>
    </source>
</evidence>